<dbReference type="Proteomes" id="UP001239111">
    <property type="component" value="Chromosome 2"/>
</dbReference>
<dbReference type="EMBL" id="CM056742">
    <property type="protein sequence ID" value="KAJ8676989.1"/>
    <property type="molecule type" value="Genomic_DNA"/>
</dbReference>
<sequence>MKSEESRKRSREVSRRLKVDFENRMVRCMKSLNKKGKNLSKYLKELKTDSYGSDNWQELTKLFYNLTRDRTIKDHDKLTHYRFHVWGENIYRGLGVEREKIGKLQSSKKQKQTPETGTLATCTNSGERVPLDVDIWLKRTLFPPNFPKLTSKIGGHTLRILSWRSLLLDAYIDDVVVNGYLQLLCSYAQSKLNVNILPLDVHLVQNVIFHNELGGFIKLMDRVDFKSYQIMLFPMNDGHEHWTLLVAVPDKQLIVYLDSKHGQPESVFVDRICSFFKFTGSLEKESTSTSGRYSPPWILQLNLGKKAQPR</sequence>
<name>A0ACC2P0C8_9HYME</name>
<proteinExistence type="predicted"/>
<evidence type="ECO:0000313" key="1">
    <source>
        <dbReference type="EMBL" id="KAJ8676989.1"/>
    </source>
</evidence>
<organism evidence="1 2">
    <name type="scientific">Eretmocerus hayati</name>
    <dbReference type="NCBI Taxonomy" id="131215"/>
    <lineage>
        <taxon>Eukaryota</taxon>
        <taxon>Metazoa</taxon>
        <taxon>Ecdysozoa</taxon>
        <taxon>Arthropoda</taxon>
        <taxon>Hexapoda</taxon>
        <taxon>Insecta</taxon>
        <taxon>Pterygota</taxon>
        <taxon>Neoptera</taxon>
        <taxon>Endopterygota</taxon>
        <taxon>Hymenoptera</taxon>
        <taxon>Apocrita</taxon>
        <taxon>Proctotrupomorpha</taxon>
        <taxon>Chalcidoidea</taxon>
        <taxon>Aphelinidae</taxon>
        <taxon>Aphelininae</taxon>
        <taxon>Eretmocerus</taxon>
    </lineage>
</organism>
<accession>A0ACC2P0C8</accession>
<reference evidence="1" key="1">
    <citation type="submission" date="2023-04" db="EMBL/GenBank/DDBJ databases">
        <title>A chromosome-level genome assembly of the parasitoid wasp Eretmocerus hayati.</title>
        <authorList>
            <person name="Zhong Y."/>
            <person name="Liu S."/>
            <person name="Liu Y."/>
        </authorList>
    </citation>
    <scope>NUCLEOTIDE SEQUENCE</scope>
    <source>
        <strain evidence="1">ZJU_SS_LIU_2023</strain>
    </source>
</reference>
<evidence type="ECO:0000313" key="2">
    <source>
        <dbReference type="Proteomes" id="UP001239111"/>
    </source>
</evidence>
<gene>
    <name evidence="1" type="ORF">QAD02_012776</name>
</gene>
<comment type="caution">
    <text evidence="1">The sequence shown here is derived from an EMBL/GenBank/DDBJ whole genome shotgun (WGS) entry which is preliminary data.</text>
</comment>
<protein>
    <submittedName>
        <fullName evidence="1">Uncharacterized protein</fullName>
    </submittedName>
</protein>
<keyword evidence="2" id="KW-1185">Reference proteome</keyword>